<dbReference type="IntAct" id="Q9TXM1">
    <property type="interactions" value="7"/>
</dbReference>
<feature type="region of interest" description="Disordered" evidence="1">
    <location>
        <begin position="510"/>
        <end position="534"/>
    </location>
</feature>
<gene>
    <name evidence="2 4" type="primary">meg-3</name>
    <name evidence="4" type="synonym">gei-12</name>
    <name evidence="2" type="ORF">CELE_F52D2.4</name>
    <name evidence="4" type="ORF">F52D2.4</name>
</gene>
<evidence type="ECO:0000256" key="1">
    <source>
        <dbReference type="SAM" id="MobiDB-lite"/>
    </source>
</evidence>
<dbReference type="PaxDb" id="6239-F52D2.4.1"/>
<protein>
    <submittedName>
        <fullName evidence="2">Uncharacterized protein</fullName>
    </submittedName>
</protein>
<sequence>MSSSKPYPSGLPNSRRKRGGRRSSSRSNQESASNNMEHQITLDELFNPIAKQDSAQSTSREYGAKSGISHHGSVSFNGNTFMNGQQLNHSMTRHGRVFNQSMHAAQGNGSNAFNSIPPTAPVFSADFRRNLQTRNSSSWYERRFPVSTDQDDVQQSNTRRSRSRQNGQHGLSFSDGSNNYGHAGNKSFSVSSVPVGFQKQENNSKKLRQTNVHQQCLGNKSFNAQAGVHGHAFKKGHKDNKNASGKEVINSSLVQKHDAIKSRNLNQSFSGFPTHETSSMKNQQQKSRNDRKKSRGSSNFQDRTYFNTNDDELTDDVFIDDSMDAARGRRSRSVTKKLQQSTYSKQNAGSKQLTEKCKSSEEAAKRNLVSNVFSKDGTELSIEQLLEIVSMKIGQQIHLPSSSHGECSNLNRTLPASDLNCSIGEDFDSSFVDANNQTLPVSLPKKTSLSIKRRGSSRSASRLASLDVTLETVEEDEEPTPSPQPSSPPKISRRKWTGTFDANVEEMRRLLHGDPEMPKSANRASSSKDQINRNNVDVKRTPSSSIIPTPKALIGERCLTSSSKSSKLNKSLGVVDSKATKSPMYSVTVSGKETASGKRIAQKLTPKVVALESSYITGIPVSTDCNGCPTPKRSGINCEIRAAEVYNQAGKWPFEITSDPAPLPCESADRIEYPSQDCTQDPASTSPPPRISESLTAFLEAQQDFNDYIDTNYKEKTQLLKVNLNIHGMSPERWLYLNYFCTETIPRLDGPYADDPRVPPVRNMFRKWFLRFAEACLGNPHQLAVMQEIAATFVQARLDDTSSSTDSTNMLYMLWKECIGQKNIIAIADACLLAHLRKSDPIKYLNVKRDWLESIFDPPRDQ</sequence>
<feature type="compositionally biased region" description="Polar residues" evidence="1">
    <location>
        <begin position="296"/>
        <end position="307"/>
    </location>
</feature>
<dbReference type="UCSC" id="F52D2.4">
    <property type="organism name" value="c. elegans"/>
</dbReference>
<dbReference type="HOGENOM" id="CLU_017719_0_0_1"/>
<dbReference type="Proteomes" id="UP000001940">
    <property type="component" value="Chromosome X"/>
</dbReference>
<dbReference type="GO" id="GO:0043186">
    <property type="term" value="C:P granule"/>
    <property type="evidence" value="ECO:0000314"/>
    <property type="project" value="WormBase"/>
</dbReference>
<feature type="compositionally biased region" description="Basic residues" evidence="1">
    <location>
        <begin position="14"/>
        <end position="24"/>
    </location>
</feature>
<dbReference type="Bgee" id="WBGene00001569">
    <property type="expression patterns" value="Expressed in embryo and 4 other cell types or tissues"/>
</dbReference>
<evidence type="ECO:0000313" key="4">
    <source>
        <dbReference type="WormBase" id="F52D2.4"/>
    </source>
</evidence>
<name>Q9TXM1_CAEEL</name>
<dbReference type="CD-CODE" id="73A75392">
    <property type="entry name" value="P-granule"/>
</dbReference>
<dbReference type="PIR" id="F89473">
    <property type="entry name" value="F89473"/>
</dbReference>
<dbReference type="GO" id="GO:0051640">
    <property type="term" value="P:organelle localization"/>
    <property type="evidence" value="ECO:0000315"/>
    <property type="project" value="WormBase"/>
</dbReference>
<reference evidence="2 3" key="1">
    <citation type="journal article" date="1998" name="Science">
        <title>Genome sequence of the nematode C. elegans: a platform for investigating biology.</title>
        <authorList>
            <consortium name="The C. elegans sequencing consortium"/>
            <person name="Sulson J.E."/>
            <person name="Waterston R."/>
        </authorList>
    </citation>
    <scope>NUCLEOTIDE SEQUENCE [LARGE SCALE GENOMIC DNA]</scope>
    <source>
        <strain evidence="2 3">Bristol N2</strain>
    </source>
</reference>
<feature type="region of interest" description="Disordered" evidence="1">
    <location>
        <begin position="1"/>
        <end position="37"/>
    </location>
</feature>
<dbReference type="WormBase" id="F52D2.4">
    <property type="protein sequence ID" value="CE23757"/>
    <property type="gene ID" value="WBGene00001569"/>
    <property type="gene designation" value="meg-3"/>
</dbReference>
<evidence type="ECO:0000313" key="2">
    <source>
        <dbReference type="EMBL" id="CCD71642.1"/>
    </source>
</evidence>
<dbReference type="CD-CODE" id="3209C5A5">
    <property type="entry name" value="Synthetic Condensate 000193"/>
</dbReference>
<dbReference type="AGR" id="WB:WBGene00001569"/>
<feature type="compositionally biased region" description="Polar residues" evidence="1">
    <location>
        <begin position="336"/>
        <end position="352"/>
    </location>
</feature>
<keyword evidence="3" id="KW-1185">Reference proteome</keyword>
<accession>Q9TXM1</accession>
<dbReference type="PhylomeDB" id="Q9TXM1"/>
<feature type="compositionally biased region" description="Polar residues" evidence="1">
    <location>
        <begin position="266"/>
        <end position="286"/>
    </location>
</feature>
<feature type="region of interest" description="Disordered" evidence="1">
    <location>
        <begin position="52"/>
        <end position="71"/>
    </location>
</feature>
<dbReference type="GO" id="GO:0009792">
    <property type="term" value="P:embryo development ending in birth or egg hatching"/>
    <property type="evidence" value="ECO:0000315"/>
    <property type="project" value="WormBase"/>
</dbReference>
<dbReference type="FunCoup" id="Q9TXM1">
    <property type="interactions" value="18"/>
</dbReference>
<feature type="region of interest" description="Disordered" evidence="1">
    <location>
        <begin position="266"/>
        <end position="307"/>
    </location>
</feature>
<proteinExistence type="predicted"/>
<dbReference type="InParanoid" id="Q9TXM1"/>
<dbReference type="CD-CODE" id="97E999E0">
    <property type="entry name" value="Synthetic Condensate 000219"/>
</dbReference>
<dbReference type="AlphaFoldDB" id="Q9TXM1"/>
<dbReference type="GO" id="GO:1903863">
    <property type="term" value="P:P granule assembly"/>
    <property type="evidence" value="ECO:0000316"/>
    <property type="project" value="WormBase"/>
</dbReference>
<feature type="region of interest" description="Disordered" evidence="1">
    <location>
        <begin position="446"/>
        <end position="495"/>
    </location>
</feature>
<feature type="compositionally biased region" description="Polar residues" evidence="1">
    <location>
        <begin position="28"/>
        <end position="37"/>
    </location>
</feature>
<feature type="compositionally biased region" description="Polar residues" evidence="1">
    <location>
        <begin position="169"/>
        <end position="187"/>
    </location>
</feature>
<feature type="compositionally biased region" description="Low complexity" evidence="1">
    <location>
        <begin position="154"/>
        <end position="168"/>
    </location>
</feature>
<dbReference type="KEGG" id="cel:CELE_F52D2.4"/>
<evidence type="ECO:0000313" key="3">
    <source>
        <dbReference type="Proteomes" id="UP000001940"/>
    </source>
</evidence>
<organism evidence="2 3">
    <name type="scientific">Caenorhabditis elegans</name>
    <dbReference type="NCBI Taxonomy" id="6239"/>
    <lineage>
        <taxon>Eukaryota</taxon>
        <taxon>Metazoa</taxon>
        <taxon>Ecdysozoa</taxon>
        <taxon>Nematoda</taxon>
        <taxon>Chromadorea</taxon>
        <taxon>Rhabditida</taxon>
        <taxon>Rhabditina</taxon>
        <taxon>Rhabditomorpha</taxon>
        <taxon>Rhabditoidea</taxon>
        <taxon>Rhabditidae</taxon>
        <taxon>Peloderinae</taxon>
        <taxon>Caenorhabditis</taxon>
    </lineage>
</organism>
<feature type="region of interest" description="Disordered" evidence="1">
    <location>
        <begin position="141"/>
        <end position="187"/>
    </location>
</feature>
<dbReference type="GeneID" id="180510"/>
<feature type="compositionally biased region" description="Low complexity" evidence="1">
    <location>
        <begin position="457"/>
        <end position="471"/>
    </location>
</feature>
<dbReference type="CTD" id="180510"/>
<feature type="region of interest" description="Disordered" evidence="1">
    <location>
        <begin position="326"/>
        <end position="352"/>
    </location>
</feature>
<dbReference type="GO" id="GO:0036093">
    <property type="term" value="P:germ cell proliferation"/>
    <property type="evidence" value="ECO:0000316"/>
    <property type="project" value="WormBase"/>
</dbReference>
<dbReference type="CD-CODE" id="B30D3E4B">
    <property type="entry name" value="Synthetic Condensate 000234"/>
</dbReference>
<dbReference type="GO" id="GO:0005737">
    <property type="term" value="C:cytoplasm"/>
    <property type="evidence" value="ECO:0000314"/>
    <property type="project" value="WormBase"/>
</dbReference>
<dbReference type="STRING" id="6239.F52D2.4.1"/>
<feature type="compositionally biased region" description="Polar residues" evidence="1">
    <location>
        <begin position="522"/>
        <end position="534"/>
    </location>
</feature>
<dbReference type="RefSeq" id="NP_508367.1">
    <property type="nucleotide sequence ID" value="NM_075966.6"/>
</dbReference>
<dbReference type="EMBL" id="BX284606">
    <property type="protein sequence ID" value="CCD71642.1"/>
    <property type="molecule type" value="Genomic_DNA"/>
</dbReference>
<dbReference type="iPTMnet" id="Q9TXM1"/>